<evidence type="ECO:0008006" key="17">
    <source>
        <dbReference type="Google" id="ProtNLM"/>
    </source>
</evidence>
<evidence type="ECO:0000256" key="3">
    <source>
        <dbReference type="ARBA" id="ARBA00005179"/>
    </source>
</evidence>
<name>A0ABR3JUS4_9AGAR</name>
<evidence type="ECO:0000256" key="4">
    <source>
        <dbReference type="ARBA" id="ARBA00010617"/>
    </source>
</evidence>
<evidence type="ECO:0000256" key="10">
    <source>
        <dbReference type="ARBA" id="ARBA00023004"/>
    </source>
</evidence>
<evidence type="ECO:0000256" key="12">
    <source>
        <dbReference type="ARBA" id="ARBA00023136"/>
    </source>
</evidence>
<evidence type="ECO:0000256" key="9">
    <source>
        <dbReference type="ARBA" id="ARBA00023002"/>
    </source>
</evidence>
<comment type="subcellular location">
    <subcellularLocation>
        <location evidence="2">Membrane</location>
        <topology evidence="2">Single-pass membrane protein</topology>
    </subcellularLocation>
</comment>
<sequence length="453" mass="51147">MLQQLATSTAPYKIYREWAQTLGPIIELSPNNSGKVYMLGTLKVTLDLFDKRSLDFSSRPRFPMAELLGRHENVGFSYYNERLKSSRMLLSRSLSPHAVQQWEELVQNDVNALLLKMRHDPSQLWPSLQQAIQSFFMRLTYGEDPGPEYYRLIKTSQAYTGAALRPGRWLVNKYPILKLVPAWLPGASFQRWAREGKALYETLTHEPFLKVKERMSAGIAELSFVRNCLQLRHSGDVKCDERLALTTAGSILNAASETTSSAMLTLIHALAADERLQARAYEEIKTAVGAERLPSLNDRSQLPFINALLLEVLRFNPPIPILTHSNTKHTEYGGVTIPNASTVYANVWSILHDESHYQQPGAFIPERFLGDMPALDPRKVVFGVGRRACPGRHIAEALLFTYATRLIALFSVETDEKLEFDTEFNGLVSTPKPFPVNVIPRSSSSQLWDLVSR</sequence>
<dbReference type="SUPFAM" id="SSF48264">
    <property type="entry name" value="Cytochrome P450"/>
    <property type="match status" value="1"/>
</dbReference>
<dbReference type="PANTHER" id="PTHR46300">
    <property type="entry name" value="P450, PUTATIVE (EUROFUNG)-RELATED-RELATED"/>
    <property type="match status" value="1"/>
</dbReference>
<dbReference type="PANTHER" id="PTHR46300:SF2">
    <property type="entry name" value="CYTOCHROME P450 MONOOXYGENASE ALNH-RELATED"/>
    <property type="match status" value="1"/>
</dbReference>
<evidence type="ECO:0000256" key="6">
    <source>
        <dbReference type="ARBA" id="ARBA00022692"/>
    </source>
</evidence>
<dbReference type="InterPro" id="IPR017972">
    <property type="entry name" value="Cyt_P450_CS"/>
</dbReference>
<dbReference type="InterPro" id="IPR036396">
    <property type="entry name" value="Cyt_P450_sf"/>
</dbReference>
<keyword evidence="12" id="KW-0472">Membrane</keyword>
<evidence type="ECO:0000256" key="8">
    <source>
        <dbReference type="ARBA" id="ARBA00022989"/>
    </source>
</evidence>
<evidence type="ECO:0000256" key="14">
    <source>
        <dbReference type="RuleBase" id="RU000461"/>
    </source>
</evidence>
<protein>
    <recommendedName>
        <fullName evidence="17">Cytochrome P450</fullName>
    </recommendedName>
</protein>
<gene>
    <name evidence="15" type="ORF">HGRIS_014578</name>
</gene>
<dbReference type="PRINTS" id="PR00385">
    <property type="entry name" value="P450"/>
</dbReference>
<proteinExistence type="inferred from homology"/>
<dbReference type="PRINTS" id="PR00463">
    <property type="entry name" value="EP450I"/>
</dbReference>
<evidence type="ECO:0000256" key="2">
    <source>
        <dbReference type="ARBA" id="ARBA00004167"/>
    </source>
</evidence>
<keyword evidence="5 14" id="KW-0349">Heme</keyword>
<keyword evidence="16" id="KW-1185">Reference proteome</keyword>
<comment type="similarity">
    <text evidence="4 14">Belongs to the cytochrome P450 family.</text>
</comment>
<dbReference type="Proteomes" id="UP001556367">
    <property type="component" value="Unassembled WGS sequence"/>
</dbReference>
<organism evidence="15 16">
    <name type="scientific">Hohenbuehelia grisea</name>
    <dbReference type="NCBI Taxonomy" id="104357"/>
    <lineage>
        <taxon>Eukaryota</taxon>
        <taxon>Fungi</taxon>
        <taxon>Dikarya</taxon>
        <taxon>Basidiomycota</taxon>
        <taxon>Agaricomycotina</taxon>
        <taxon>Agaricomycetes</taxon>
        <taxon>Agaricomycetidae</taxon>
        <taxon>Agaricales</taxon>
        <taxon>Pleurotineae</taxon>
        <taxon>Pleurotaceae</taxon>
        <taxon>Hohenbuehelia</taxon>
    </lineage>
</organism>
<reference evidence="16" key="1">
    <citation type="submission" date="2024-06" db="EMBL/GenBank/DDBJ databases">
        <title>Multi-omics analyses provide insights into the biosynthesis of the anticancer antibiotic pleurotin in Hohenbuehelia grisea.</title>
        <authorList>
            <person name="Weaver J.A."/>
            <person name="Alberti F."/>
        </authorList>
    </citation>
    <scope>NUCLEOTIDE SEQUENCE [LARGE SCALE GENOMIC DNA]</scope>
    <source>
        <strain evidence="16">T-177</strain>
    </source>
</reference>
<dbReference type="InterPro" id="IPR002401">
    <property type="entry name" value="Cyt_P450_E_grp-I"/>
</dbReference>
<dbReference type="EMBL" id="JASNQZ010000003">
    <property type="protein sequence ID" value="KAL0959316.1"/>
    <property type="molecule type" value="Genomic_DNA"/>
</dbReference>
<comment type="caution">
    <text evidence="15">The sequence shown here is derived from an EMBL/GenBank/DDBJ whole genome shotgun (WGS) entry which is preliminary data.</text>
</comment>
<dbReference type="InterPro" id="IPR050364">
    <property type="entry name" value="Cytochrome_P450_fung"/>
</dbReference>
<keyword evidence="8" id="KW-1133">Transmembrane helix</keyword>
<evidence type="ECO:0000256" key="7">
    <source>
        <dbReference type="ARBA" id="ARBA00022723"/>
    </source>
</evidence>
<evidence type="ECO:0000256" key="13">
    <source>
        <dbReference type="ARBA" id="ARBA00023180"/>
    </source>
</evidence>
<dbReference type="Pfam" id="PF00067">
    <property type="entry name" value="p450"/>
    <property type="match status" value="1"/>
</dbReference>
<evidence type="ECO:0000256" key="1">
    <source>
        <dbReference type="ARBA" id="ARBA00001971"/>
    </source>
</evidence>
<comment type="cofactor">
    <cofactor evidence="1">
        <name>heme</name>
        <dbReference type="ChEBI" id="CHEBI:30413"/>
    </cofactor>
</comment>
<keyword evidence="10 14" id="KW-0408">Iron</keyword>
<evidence type="ECO:0000256" key="11">
    <source>
        <dbReference type="ARBA" id="ARBA00023033"/>
    </source>
</evidence>
<dbReference type="InterPro" id="IPR001128">
    <property type="entry name" value="Cyt_P450"/>
</dbReference>
<dbReference type="PROSITE" id="PS00086">
    <property type="entry name" value="CYTOCHROME_P450"/>
    <property type="match status" value="1"/>
</dbReference>
<evidence type="ECO:0000256" key="5">
    <source>
        <dbReference type="ARBA" id="ARBA00022617"/>
    </source>
</evidence>
<comment type="pathway">
    <text evidence="3">Secondary metabolite biosynthesis.</text>
</comment>
<keyword evidence="9 14" id="KW-0560">Oxidoreductase</keyword>
<dbReference type="Gene3D" id="1.10.630.10">
    <property type="entry name" value="Cytochrome P450"/>
    <property type="match status" value="1"/>
</dbReference>
<keyword evidence="13" id="KW-0325">Glycoprotein</keyword>
<keyword evidence="11 14" id="KW-0503">Monooxygenase</keyword>
<accession>A0ABR3JUS4</accession>
<evidence type="ECO:0000313" key="16">
    <source>
        <dbReference type="Proteomes" id="UP001556367"/>
    </source>
</evidence>
<keyword evidence="7 14" id="KW-0479">Metal-binding</keyword>
<keyword evidence="6" id="KW-0812">Transmembrane</keyword>
<evidence type="ECO:0000313" key="15">
    <source>
        <dbReference type="EMBL" id="KAL0959316.1"/>
    </source>
</evidence>